<proteinExistence type="predicted"/>
<dbReference type="InterPro" id="IPR018389">
    <property type="entry name" value="DctP_fam"/>
</dbReference>
<evidence type="ECO:0000313" key="3">
    <source>
        <dbReference type="EMBL" id="ACL05905.1"/>
    </source>
</evidence>
<dbReference type="eggNOG" id="COG1638">
    <property type="taxonomic scope" value="Bacteria"/>
</dbReference>
<feature type="signal peptide" evidence="2">
    <location>
        <begin position="1"/>
        <end position="27"/>
    </location>
</feature>
<gene>
    <name evidence="3" type="ordered locus">Dalk_4223</name>
</gene>
<organism evidence="3 4">
    <name type="scientific">Desulfatibacillum aliphaticivorans</name>
    <dbReference type="NCBI Taxonomy" id="218208"/>
    <lineage>
        <taxon>Bacteria</taxon>
        <taxon>Pseudomonadati</taxon>
        <taxon>Thermodesulfobacteriota</taxon>
        <taxon>Desulfobacteria</taxon>
        <taxon>Desulfobacterales</taxon>
        <taxon>Desulfatibacillaceae</taxon>
        <taxon>Desulfatibacillum</taxon>
    </lineage>
</organism>
<dbReference type="GO" id="GO:0055085">
    <property type="term" value="P:transmembrane transport"/>
    <property type="evidence" value="ECO:0007669"/>
    <property type="project" value="InterPro"/>
</dbReference>
<dbReference type="AlphaFoldDB" id="B8FN35"/>
<name>B8FN35_DESAL</name>
<keyword evidence="1 2" id="KW-0732">Signal</keyword>
<reference evidence="3 4" key="1">
    <citation type="journal article" date="2012" name="Environ. Microbiol.">
        <title>The genome sequence of Desulfatibacillum alkenivorans AK-01: a blueprint for anaerobic alkane oxidation.</title>
        <authorList>
            <person name="Callaghan A.V."/>
            <person name="Morris B.E."/>
            <person name="Pereira I.A."/>
            <person name="McInerney M.J."/>
            <person name="Austin R.N."/>
            <person name="Groves J.T."/>
            <person name="Kukor J.J."/>
            <person name="Suflita J.M."/>
            <person name="Young L.Y."/>
            <person name="Zylstra G.J."/>
            <person name="Wawrik B."/>
        </authorList>
    </citation>
    <scope>NUCLEOTIDE SEQUENCE [LARGE SCALE GENOMIC DNA]</scope>
    <source>
        <strain evidence="3 4">AK-01</strain>
    </source>
</reference>
<dbReference type="HOGENOM" id="CLU_036176_6_0_7"/>
<dbReference type="InterPro" id="IPR038404">
    <property type="entry name" value="TRAP_DctP_sf"/>
</dbReference>
<keyword evidence="4" id="KW-1185">Reference proteome</keyword>
<dbReference type="KEGG" id="dal:Dalk_4223"/>
<sequence length="344" mass="38683">MRRSYSFCLALALALAICFQFTPCTHAETDAAEQIIWKTGTLAPKNVGWAIYVDQILVPEIRKASGDKVVLKTYWGGIMGDDVHVLEKVDKGMLQGAGLSGGGTFLACREFSVLSLPFLFQSYDEVDYIREKMMDVFDGYMEKSNFALITWADQDFDQVYSITKPLAKAEDFRGVRCINWAGFMENQTMLALSAIPVPTNVPDVAVEIKRDQADGNIGPAIWVVGAQLYSKFRYVNPMKIRYSPVTIVISMDAWNQVDGEAQASIRGIREDITKRFVEKSRAANEKCMDAMVQYGVELVQSTPEELSELKNLTRSVWNDLAGKEYPQPLLQEVRGHLEEFRKGK</sequence>
<dbReference type="PANTHER" id="PTHR33376">
    <property type="match status" value="1"/>
</dbReference>
<feature type="chain" id="PRO_5002872502" evidence="2">
    <location>
        <begin position="28"/>
        <end position="344"/>
    </location>
</feature>
<protein>
    <submittedName>
        <fullName evidence="3">TRAP-type C4-dicarboxylate transport system, DctP subunit</fullName>
    </submittedName>
</protein>
<evidence type="ECO:0000313" key="4">
    <source>
        <dbReference type="Proteomes" id="UP000000739"/>
    </source>
</evidence>
<evidence type="ECO:0000256" key="1">
    <source>
        <dbReference type="ARBA" id="ARBA00022729"/>
    </source>
</evidence>
<dbReference type="CDD" id="cd13670">
    <property type="entry name" value="PBP2_TRAP_Tp0957_like"/>
    <property type="match status" value="1"/>
</dbReference>
<dbReference type="NCBIfam" id="NF037995">
    <property type="entry name" value="TRAP_S1"/>
    <property type="match status" value="1"/>
</dbReference>
<dbReference type="Proteomes" id="UP000000739">
    <property type="component" value="Chromosome"/>
</dbReference>
<accession>B8FN35</accession>
<dbReference type="RefSeq" id="WP_015948952.1">
    <property type="nucleotide sequence ID" value="NC_011768.1"/>
</dbReference>
<dbReference type="PANTHER" id="PTHR33376:SF5">
    <property type="entry name" value="EXTRACYTOPLASMIC SOLUTE RECEPTOR PROTEIN"/>
    <property type="match status" value="1"/>
</dbReference>
<dbReference type="EMBL" id="CP001322">
    <property type="protein sequence ID" value="ACL05905.1"/>
    <property type="molecule type" value="Genomic_DNA"/>
</dbReference>
<evidence type="ECO:0000256" key="2">
    <source>
        <dbReference type="SAM" id="SignalP"/>
    </source>
</evidence>
<dbReference type="Gene3D" id="3.40.190.170">
    <property type="entry name" value="Bacterial extracellular solute-binding protein, family 7"/>
    <property type="match status" value="1"/>
</dbReference>
<dbReference type="Pfam" id="PF03480">
    <property type="entry name" value="DctP"/>
    <property type="match status" value="1"/>
</dbReference>